<reference evidence="1" key="1">
    <citation type="journal article" date="2015" name="Nature">
        <title>Complex archaea that bridge the gap between prokaryotes and eukaryotes.</title>
        <authorList>
            <person name="Spang A."/>
            <person name="Saw J.H."/>
            <person name="Jorgensen S.L."/>
            <person name="Zaremba-Niedzwiedzka K."/>
            <person name="Martijn J."/>
            <person name="Lind A.E."/>
            <person name="van Eijk R."/>
            <person name="Schleper C."/>
            <person name="Guy L."/>
            <person name="Ettema T.J."/>
        </authorList>
    </citation>
    <scope>NUCLEOTIDE SEQUENCE</scope>
</reference>
<sequence length="40" mass="4070">AGILTGSVTSLPSWQSGFESLYPLHVLNIAASVAISNNPG</sequence>
<evidence type="ECO:0000313" key="1">
    <source>
        <dbReference type="EMBL" id="KKK67349.1"/>
    </source>
</evidence>
<protein>
    <submittedName>
        <fullName evidence="1">Uncharacterized protein</fullName>
    </submittedName>
</protein>
<organism evidence="1">
    <name type="scientific">marine sediment metagenome</name>
    <dbReference type="NCBI Taxonomy" id="412755"/>
    <lineage>
        <taxon>unclassified sequences</taxon>
        <taxon>metagenomes</taxon>
        <taxon>ecological metagenomes</taxon>
    </lineage>
</organism>
<gene>
    <name evidence="1" type="ORF">LCGC14_2954950</name>
</gene>
<dbReference type="EMBL" id="LAZR01059658">
    <property type="protein sequence ID" value="KKK67349.1"/>
    <property type="molecule type" value="Genomic_DNA"/>
</dbReference>
<name>A0A0F8ZLU5_9ZZZZ</name>
<feature type="non-terminal residue" evidence="1">
    <location>
        <position position="1"/>
    </location>
</feature>
<dbReference type="AlphaFoldDB" id="A0A0F8ZLU5"/>
<accession>A0A0F8ZLU5</accession>
<comment type="caution">
    <text evidence="1">The sequence shown here is derived from an EMBL/GenBank/DDBJ whole genome shotgun (WGS) entry which is preliminary data.</text>
</comment>
<proteinExistence type="predicted"/>